<reference evidence="2" key="1">
    <citation type="submission" date="2021-01" db="EMBL/GenBank/DDBJ databases">
        <authorList>
            <person name="Corre E."/>
            <person name="Pelletier E."/>
            <person name="Niang G."/>
            <person name="Scheremetjew M."/>
            <person name="Finn R."/>
            <person name="Kale V."/>
            <person name="Holt S."/>
            <person name="Cochrane G."/>
            <person name="Meng A."/>
            <person name="Brown T."/>
            <person name="Cohen L."/>
        </authorList>
    </citation>
    <scope>NUCLEOTIDE SEQUENCE</scope>
    <source>
        <strain evidence="2">308</strain>
    </source>
</reference>
<name>A0A7S1BIL5_9STRA</name>
<dbReference type="InterPro" id="IPR013320">
    <property type="entry name" value="ConA-like_dom_sf"/>
</dbReference>
<sequence length="378" mass="41667">MRKYLSSVALLLFTASECSAQAVISSQKSSDDAVYEVMATDTNGCNYDGYEDLTQDQCQDYASSHEPYGGDARWVDEPKGCHIYRCRAYFNIANLGARNIHSAPVCKRSISNTLPPQENPESYLVMNARTNRCADGYEPLTPAECNMYTCSINRPSYEAGNWPDDPKGCIISYGEDKIVYFNEHSTGVGNNDYRPVCKPSHQFILDGPKNIVRTAVNAPDGVVLSPPTDYRLSFTIKPLGTISEFGNIIQFTTGDPMNKAPAIFFSKGSTKLYIQISTVSFPDPFPTHQSINLELNKSHDVVLMVVGSTSTLSINGTPEVKSITARSQYAKLDVYVGSPWYEPANAIISDIKFFPTPTVSHSFHKDPLEIVRAAGLES</sequence>
<dbReference type="EMBL" id="HBFR01021868">
    <property type="protein sequence ID" value="CAD8888537.1"/>
    <property type="molecule type" value="Transcribed_RNA"/>
</dbReference>
<feature type="signal peptide" evidence="1">
    <location>
        <begin position="1"/>
        <end position="20"/>
    </location>
</feature>
<feature type="chain" id="PRO_5031392836" evidence="1">
    <location>
        <begin position="21"/>
        <end position="378"/>
    </location>
</feature>
<accession>A0A7S1BIL5</accession>
<evidence type="ECO:0000313" key="2">
    <source>
        <dbReference type="EMBL" id="CAD8888537.1"/>
    </source>
</evidence>
<gene>
    <name evidence="2" type="ORF">CHYS00102_LOCUS15736</name>
</gene>
<evidence type="ECO:0000256" key="1">
    <source>
        <dbReference type="SAM" id="SignalP"/>
    </source>
</evidence>
<protein>
    <submittedName>
        <fullName evidence="2">Uncharacterized protein</fullName>
    </submittedName>
</protein>
<dbReference type="SUPFAM" id="SSF49899">
    <property type="entry name" value="Concanavalin A-like lectins/glucanases"/>
    <property type="match status" value="1"/>
</dbReference>
<dbReference type="AlphaFoldDB" id="A0A7S1BIL5"/>
<proteinExistence type="predicted"/>
<keyword evidence="1" id="KW-0732">Signal</keyword>
<organism evidence="2">
    <name type="scientific">Corethron hystrix</name>
    <dbReference type="NCBI Taxonomy" id="216773"/>
    <lineage>
        <taxon>Eukaryota</taxon>
        <taxon>Sar</taxon>
        <taxon>Stramenopiles</taxon>
        <taxon>Ochrophyta</taxon>
        <taxon>Bacillariophyta</taxon>
        <taxon>Coscinodiscophyceae</taxon>
        <taxon>Corethrophycidae</taxon>
        <taxon>Corethrales</taxon>
        <taxon>Corethraceae</taxon>
        <taxon>Corethron</taxon>
    </lineage>
</organism>